<dbReference type="InterPro" id="IPR017937">
    <property type="entry name" value="Thioredoxin_CS"/>
</dbReference>
<name>A0A5N4AGC2_PHOPY</name>
<evidence type="ECO:0000259" key="3">
    <source>
        <dbReference type="PROSITE" id="PS51352"/>
    </source>
</evidence>
<evidence type="ECO:0000313" key="4">
    <source>
        <dbReference type="EMBL" id="KAB0796258.1"/>
    </source>
</evidence>
<dbReference type="InterPro" id="IPR013766">
    <property type="entry name" value="Thioredoxin_domain"/>
</dbReference>
<evidence type="ECO:0000256" key="1">
    <source>
        <dbReference type="ARBA" id="ARBA00006347"/>
    </source>
</evidence>
<dbReference type="AlphaFoldDB" id="A0A5N4AGC2"/>
<feature type="domain" description="Thioredoxin" evidence="3">
    <location>
        <begin position="15"/>
        <end position="125"/>
    </location>
</feature>
<comment type="similarity">
    <text evidence="1">Belongs to the protein disulfide isomerase family.</text>
</comment>
<dbReference type="GO" id="GO:0006457">
    <property type="term" value="P:protein folding"/>
    <property type="evidence" value="ECO:0007669"/>
    <property type="project" value="TreeGrafter"/>
</dbReference>
<evidence type="ECO:0000256" key="2">
    <source>
        <dbReference type="SAM" id="SignalP"/>
    </source>
</evidence>
<organism evidence="4 5">
    <name type="scientific">Photinus pyralis</name>
    <name type="common">Common eastern firefly</name>
    <name type="synonym">Lampyris pyralis</name>
    <dbReference type="NCBI Taxonomy" id="7054"/>
    <lineage>
        <taxon>Eukaryota</taxon>
        <taxon>Metazoa</taxon>
        <taxon>Ecdysozoa</taxon>
        <taxon>Arthropoda</taxon>
        <taxon>Hexapoda</taxon>
        <taxon>Insecta</taxon>
        <taxon>Pterygota</taxon>
        <taxon>Neoptera</taxon>
        <taxon>Endopterygota</taxon>
        <taxon>Coleoptera</taxon>
        <taxon>Polyphaga</taxon>
        <taxon>Elateriformia</taxon>
        <taxon>Elateroidea</taxon>
        <taxon>Lampyridae</taxon>
        <taxon>Lampyrinae</taxon>
        <taxon>Photinus</taxon>
    </lineage>
</organism>
<evidence type="ECO:0000313" key="5">
    <source>
        <dbReference type="Proteomes" id="UP000327044"/>
    </source>
</evidence>
<feature type="signal peptide" evidence="2">
    <location>
        <begin position="1"/>
        <end position="21"/>
    </location>
</feature>
<comment type="caution">
    <text evidence="4">The sequence shown here is derived from an EMBL/GenBank/DDBJ whole genome shotgun (WGS) entry which is preliminary data.</text>
</comment>
<protein>
    <recommendedName>
        <fullName evidence="3">Thioredoxin domain-containing protein</fullName>
    </recommendedName>
</protein>
<reference evidence="4 5" key="1">
    <citation type="journal article" date="2018" name="Elife">
        <title>Firefly genomes illuminate parallel origins of bioluminescence in beetles.</title>
        <authorList>
            <person name="Fallon T.R."/>
            <person name="Lower S.E."/>
            <person name="Chang C.H."/>
            <person name="Bessho-Uehara M."/>
            <person name="Martin G.J."/>
            <person name="Bewick A.J."/>
            <person name="Behringer M."/>
            <person name="Debat H.J."/>
            <person name="Wong I."/>
            <person name="Day J.C."/>
            <person name="Suvorov A."/>
            <person name="Silva C.J."/>
            <person name="Stanger-Hall K.F."/>
            <person name="Hall D.W."/>
            <person name="Schmitz R.J."/>
            <person name="Nelson D.R."/>
            <person name="Lewis S.M."/>
            <person name="Shigenobu S."/>
            <person name="Bybee S.M."/>
            <person name="Larracuente A.M."/>
            <person name="Oba Y."/>
            <person name="Weng J.K."/>
        </authorList>
    </citation>
    <scope>NUCLEOTIDE SEQUENCE [LARGE SCALE GENOMIC DNA]</scope>
    <source>
        <strain evidence="4">1611_PpyrPB1</strain>
        <tissue evidence="4">Whole body</tissue>
    </source>
</reference>
<proteinExistence type="inferred from homology"/>
<dbReference type="SUPFAM" id="SSF52833">
    <property type="entry name" value="Thioredoxin-like"/>
    <property type="match status" value="1"/>
</dbReference>
<dbReference type="InterPro" id="IPR051063">
    <property type="entry name" value="PDI"/>
</dbReference>
<dbReference type="PANTHER" id="PTHR45672">
    <property type="entry name" value="PROTEIN DISULFIDE-ISOMERASE C17H9.14C-RELATED"/>
    <property type="match status" value="1"/>
</dbReference>
<dbReference type="OrthoDB" id="74910at2759"/>
<dbReference type="PROSITE" id="PS00194">
    <property type="entry name" value="THIOREDOXIN_1"/>
    <property type="match status" value="1"/>
</dbReference>
<dbReference type="InterPro" id="IPR036249">
    <property type="entry name" value="Thioredoxin-like_sf"/>
</dbReference>
<gene>
    <name evidence="4" type="ORF">PPYR_10319</name>
</gene>
<dbReference type="PROSITE" id="PS51352">
    <property type="entry name" value="THIOREDOXIN_2"/>
    <property type="match status" value="1"/>
</dbReference>
<dbReference type="CDD" id="cd02961">
    <property type="entry name" value="PDI_a_family"/>
    <property type="match status" value="1"/>
</dbReference>
<dbReference type="InParanoid" id="A0A5N4AGC2"/>
<sequence>MNLVSIFLISVALMLPLGLNGCPIELNPSNFRPITSQNMIMVKFYTTWCGYCKQMCAAFINLGIRLYETSPVKVGQIDCDRYPQVCNAEGIKSIPTLKYYRQGCAVQYTGERTEAAMFNWLVRNA</sequence>
<dbReference type="EMBL" id="VVIM01000007">
    <property type="protein sequence ID" value="KAB0796258.1"/>
    <property type="molecule type" value="Genomic_DNA"/>
</dbReference>
<accession>A0A5N4AGC2</accession>
<dbReference type="GO" id="GO:0003756">
    <property type="term" value="F:protein disulfide isomerase activity"/>
    <property type="evidence" value="ECO:0007669"/>
    <property type="project" value="TreeGrafter"/>
</dbReference>
<dbReference type="Proteomes" id="UP000327044">
    <property type="component" value="Unassembled WGS sequence"/>
</dbReference>
<dbReference type="Gene3D" id="3.40.30.10">
    <property type="entry name" value="Glutaredoxin"/>
    <property type="match status" value="1"/>
</dbReference>
<keyword evidence="5" id="KW-1185">Reference proteome</keyword>
<dbReference type="GO" id="GO:0005783">
    <property type="term" value="C:endoplasmic reticulum"/>
    <property type="evidence" value="ECO:0007669"/>
    <property type="project" value="TreeGrafter"/>
</dbReference>
<dbReference type="PRINTS" id="PR00421">
    <property type="entry name" value="THIOREDOXIN"/>
</dbReference>
<feature type="chain" id="PRO_5024314006" description="Thioredoxin domain-containing protein" evidence="2">
    <location>
        <begin position="22"/>
        <end position="125"/>
    </location>
</feature>
<dbReference type="Pfam" id="PF00085">
    <property type="entry name" value="Thioredoxin"/>
    <property type="match status" value="1"/>
</dbReference>
<keyword evidence="2" id="KW-0732">Signal</keyword>